<keyword evidence="1" id="KW-1133">Transmembrane helix</keyword>
<dbReference type="Proteomes" id="UP000187158">
    <property type="component" value="Unassembled WGS sequence"/>
</dbReference>
<organism evidence="2 3">
    <name type="scientific">Paenibacillus odorifer</name>
    <dbReference type="NCBI Taxonomy" id="189426"/>
    <lineage>
        <taxon>Bacteria</taxon>
        <taxon>Bacillati</taxon>
        <taxon>Bacillota</taxon>
        <taxon>Bacilli</taxon>
        <taxon>Bacillales</taxon>
        <taxon>Paenibacillaceae</taxon>
        <taxon>Paenibacillus</taxon>
    </lineage>
</organism>
<proteinExistence type="predicted"/>
<dbReference type="EMBL" id="MPVP01000212">
    <property type="protein sequence ID" value="OMD20684.1"/>
    <property type="molecule type" value="Genomic_DNA"/>
</dbReference>
<keyword evidence="1" id="KW-0812">Transmembrane</keyword>
<evidence type="ECO:0000256" key="1">
    <source>
        <dbReference type="SAM" id="Phobius"/>
    </source>
</evidence>
<reference evidence="2 3" key="1">
    <citation type="submission" date="2016-11" db="EMBL/GenBank/DDBJ databases">
        <title>Paenibacillus species isolates.</title>
        <authorList>
            <person name="Beno S.M."/>
        </authorList>
    </citation>
    <scope>NUCLEOTIDE SEQUENCE [LARGE SCALE GENOMIC DNA]</scope>
    <source>
        <strain evidence="2 3">FSL H7-0433</strain>
    </source>
</reference>
<evidence type="ECO:0000313" key="2">
    <source>
        <dbReference type="EMBL" id="OMD20684.1"/>
    </source>
</evidence>
<keyword evidence="1" id="KW-0472">Membrane</keyword>
<evidence type="ECO:0000313" key="3">
    <source>
        <dbReference type="Proteomes" id="UP000187158"/>
    </source>
</evidence>
<feature type="transmembrane region" description="Helical" evidence="1">
    <location>
        <begin position="59"/>
        <end position="82"/>
    </location>
</feature>
<comment type="caution">
    <text evidence="2">The sequence shown here is derived from an EMBL/GenBank/DDBJ whole genome shotgun (WGS) entry which is preliminary data.</text>
</comment>
<keyword evidence="3" id="KW-1185">Reference proteome</keyword>
<gene>
    <name evidence="2" type="ORF">BSO21_24210</name>
</gene>
<feature type="non-terminal residue" evidence="2">
    <location>
        <position position="1"/>
    </location>
</feature>
<protein>
    <submittedName>
        <fullName evidence="2">Uncharacterized protein</fullName>
    </submittedName>
</protein>
<accession>A0ABX3GHN7</accession>
<name>A0ABX3GHN7_9BACL</name>
<sequence>AVTELDELEAAAACPGADTPKPATIAADTNKDAVICLCDLIIRSPKFHDEISIKDCTTLFLYALIIGLPGIWNMLQISHIIMPLYGNTQV</sequence>